<keyword evidence="2" id="KW-1185">Reference proteome</keyword>
<evidence type="ECO:0000313" key="2">
    <source>
        <dbReference type="Proteomes" id="UP000271162"/>
    </source>
</evidence>
<evidence type="ECO:0000313" key="1">
    <source>
        <dbReference type="EMBL" id="VDL79163.1"/>
    </source>
</evidence>
<protein>
    <submittedName>
        <fullName evidence="3">Secreted protein</fullName>
    </submittedName>
</protein>
<proteinExistence type="predicted"/>
<accession>A0A0N4YFM7</accession>
<dbReference type="EMBL" id="UYSL01021794">
    <property type="protein sequence ID" value="VDL79163.1"/>
    <property type="molecule type" value="Genomic_DNA"/>
</dbReference>
<dbReference type="AlphaFoldDB" id="A0A0N4YFM7"/>
<dbReference type="Proteomes" id="UP000271162">
    <property type="component" value="Unassembled WGS sequence"/>
</dbReference>
<reference evidence="3" key="1">
    <citation type="submission" date="2017-02" db="UniProtKB">
        <authorList>
            <consortium name="WormBaseParasite"/>
        </authorList>
    </citation>
    <scope>IDENTIFICATION</scope>
</reference>
<dbReference type="WBParaSite" id="NBR_0001556801-mRNA-1">
    <property type="protein sequence ID" value="NBR_0001556801-mRNA-1"/>
    <property type="gene ID" value="NBR_0001556801"/>
</dbReference>
<organism evidence="3">
    <name type="scientific">Nippostrongylus brasiliensis</name>
    <name type="common">Rat hookworm</name>
    <dbReference type="NCBI Taxonomy" id="27835"/>
    <lineage>
        <taxon>Eukaryota</taxon>
        <taxon>Metazoa</taxon>
        <taxon>Ecdysozoa</taxon>
        <taxon>Nematoda</taxon>
        <taxon>Chromadorea</taxon>
        <taxon>Rhabditida</taxon>
        <taxon>Rhabditina</taxon>
        <taxon>Rhabditomorpha</taxon>
        <taxon>Strongyloidea</taxon>
        <taxon>Heligmosomidae</taxon>
        <taxon>Nippostrongylus</taxon>
    </lineage>
</organism>
<evidence type="ECO:0000313" key="3">
    <source>
        <dbReference type="WBParaSite" id="NBR_0001556801-mRNA-1"/>
    </source>
</evidence>
<name>A0A0N4YFM7_NIPBR</name>
<sequence>MAMLCVCVVGVYGRTAMDDQHTCLLCYSTVVVTPSGCGAGVVRLALFQGTAYGTMARWSHLSLVVMCCKAHQ</sequence>
<reference evidence="1 2" key="2">
    <citation type="submission" date="2018-11" db="EMBL/GenBank/DDBJ databases">
        <authorList>
            <consortium name="Pathogen Informatics"/>
        </authorList>
    </citation>
    <scope>NUCLEOTIDE SEQUENCE [LARGE SCALE GENOMIC DNA]</scope>
</reference>
<gene>
    <name evidence="1" type="ORF">NBR_LOCUS15569</name>
</gene>